<keyword evidence="2" id="KW-0677">Repeat</keyword>
<dbReference type="PROSITE" id="PS51450">
    <property type="entry name" value="LRR"/>
    <property type="match status" value="2"/>
</dbReference>
<dbReference type="SUPFAM" id="SSF52047">
    <property type="entry name" value="RNI-like"/>
    <property type="match status" value="1"/>
</dbReference>
<dbReference type="InterPro" id="IPR050216">
    <property type="entry name" value="LRR_domain-containing"/>
</dbReference>
<accession>A0A8C8VYY9</accession>
<dbReference type="InterPro" id="IPR001611">
    <property type="entry name" value="Leu-rich_rpt"/>
</dbReference>
<dbReference type="Ensembl" id="ENSPEMT00000027852.2">
    <property type="protein sequence ID" value="ENSPEMP00000023478.2"/>
    <property type="gene ID" value="ENSPEMG00000020509.2"/>
</dbReference>
<proteinExistence type="predicted"/>
<dbReference type="GO" id="GO:0005737">
    <property type="term" value="C:cytoplasm"/>
    <property type="evidence" value="ECO:0007669"/>
    <property type="project" value="TreeGrafter"/>
</dbReference>
<evidence type="ECO:0000313" key="5">
    <source>
        <dbReference type="Proteomes" id="UP000694547"/>
    </source>
</evidence>
<reference evidence="4" key="2">
    <citation type="submission" date="2025-08" db="UniProtKB">
        <authorList>
            <consortium name="Ensembl"/>
        </authorList>
    </citation>
    <scope>IDENTIFICATION</scope>
</reference>
<evidence type="ECO:0000256" key="2">
    <source>
        <dbReference type="ARBA" id="ARBA00022737"/>
    </source>
</evidence>
<dbReference type="InterPro" id="IPR032675">
    <property type="entry name" value="LRR_dom_sf"/>
</dbReference>
<keyword evidence="1" id="KW-0433">Leucine-rich repeat</keyword>
<name>A0A8C8VYY9_PERMB</name>
<dbReference type="PANTHER" id="PTHR48051:SF1">
    <property type="entry name" value="RAS SUPPRESSOR PROTEIN 1"/>
    <property type="match status" value="1"/>
</dbReference>
<dbReference type="AlphaFoldDB" id="A0A8C8VYY9"/>
<keyword evidence="5" id="KW-1185">Reference proteome</keyword>
<evidence type="ECO:0000259" key="3">
    <source>
        <dbReference type="Pfam" id="PF23598"/>
    </source>
</evidence>
<dbReference type="Proteomes" id="UP000694547">
    <property type="component" value="Chromosome 9"/>
</dbReference>
<dbReference type="PANTHER" id="PTHR48051">
    <property type="match status" value="1"/>
</dbReference>
<dbReference type="InterPro" id="IPR003591">
    <property type="entry name" value="Leu-rich_rpt_typical-subtyp"/>
</dbReference>
<dbReference type="Gene3D" id="3.80.10.10">
    <property type="entry name" value="Ribonuclease Inhibitor"/>
    <property type="match status" value="1"/>
</dbReference>
<dbReference type="SMART" id="SM00369">
    <property type="entry name" value="LRR_TYP"/>
    <property type="match status" value="4"/>
</dbReference>
<reference evidence="4 5" key="1">
    <citation type="submission" date="2018-10" db="EMBL/GenBank/DDBJ databases">
        <title>Improved assembly of the deer mouse Peromyscus maniculatus genome.</title>
        <authorList>
            <person name="Lassance J.-M."/>
            <person name="Hoekstra H.E."/>
        </authorList>
    </citation>
    <scope>NUCLEOTIDE SEQUENCE [LARGE SCALE GENOMIC DNA]</scope>
</reference>
<reference evidence="4" key="3">
    <citation type="submission" date="2025-09" db="UniProtKB">
        <authorList>
            <consortium name="Ensembl"/>
        </authorList>
    </citation>
    <scope>IDENTIFICATION</scope>
</reference>
<evidence type="ECO:0000256" key="1">
    <source>
        <dbReference type="ARBA" id="ARBA00022614"/>
    </source>
</evidence>
<dbReference type="GeneTree" id="ENSGT00710000106860"/>
<dbReference type="InterPro" id="IPR055414">
    <property type="entry name" value="LRR_R13L4/SHOC2-like"/>
</dbReference>
<organism evidence="4 5">
    <name type="scientific">Peromyscus maniculatus bairdii</name>
    <name type="common">Prairie deer mouse</name>
    <dbReference type="NCBI Taxonomy" id="230844"/>
    <lineage>
        <taxon>Eukaryota</taxon>
        <taxon>Metazoa</taxon>
        <taxon>Chordata</taxon>
        <taxon>Craniata</taxon>
        <taxon>Vertebrata</taxon>
        <taxon>Euteleostomi</taxon>
        <taxon>Mammalia</taxon>
        <taxon>Eutheria</taxon>
        <taxon>Euarchontoglires</taxon>
        <taxon>Glires</taxon>
        <taxon>Rodentia</taxon>
        <taxon>Myomorpha</taxon>
        <taxon>Muroidea</taxon>
        <taxon>Cricetidae</taxon>
        <taxon>Neotominae</taxon>
        <taxon>Peromyscus</taxon>
    </lineage>
</organism>
<sequence>MRRGDCYSLKTQQQHTLLLRRPLPPKLPKLPSCKKKFHTGMYRYPHIKLPQDESALVKNDECVSQAQRPISIQSLCLDHEFKALQRAVNILPHPRSWKIPRSAVGSMFIPSCLSASSRVFRKKIRKMKRAKRKSKKKDKRESLFVDKSFNNLLVLSNQFTKPVPDSYSRFITTKVKRTSIDSRPVPKTPDYTQELPLLGDVTETLLSPIPSVSSTVPEPQWSERPPPRTATLKKVVLKITALPAFHTLPSPVLPRRPPRQIAIENAAESAKLEAPKPPENAFIGTMRKLDTDAYVLRGEGFKTIAATRYDTIMAMTTLAIINCQIYGRNALSLKGFFLLYCPDLTPLTFQLIYLNLSFNDLNKFPMEIFCLKNLQVLKLRNNPIREIPSEIQQLKLLRIFSIAFNLIRELPLGLFCLYYLEELDVSYNEIHNIPNEIRKLRSLEKLNVDGNYMTSFPPGILKLKLTKLQFDNTFTNSNFWIDYCWNDPQPLSHICSWFIVKNNLHRIPGFIPKKVQKCLRSTSRCDWCHGPKFGEGLRIIRSCDMFGATQIPIMFYVCCSSCYVEIRESSFILEGFPCRRIVLNMDWIKEGRVSDVSFYL</sequence>
<feature type="domain" description="Disease resistance R13L4/SHOC-2-like LRR" evidence="3">
    <location>
        <begin position="349"/>
        <end position="513"/>
    </location>
</feature>
<dbReference type="Pfam" id="PF23598">
    <property type="entry name" value="LRR_14"/>
    <property type="match status" value="1"/>
</dbReference>
<evidence type="ECO:0000313" key="4">
    <source>
        <dbReference type="Ensembl" id="ENSPEMP00000023478.2"/>
    </source>
</evidence>
<protein>
    <submittedName>
        <fullName evidence="4">Leucine rich repeat containing 63</fullName>
    </submittedName>
</protein>